<keyword evidence="15" id="KW-1185">Reference proteome</keyword>
<dbReference type="GO" id="GO:0006493">
    <property type="term" value="P:protein O-linked glycosylation"/>
    <property type="evidence" value="ECO:0007669"/>
    <property type="project" value="TreeGrafter"/>
</dbReference>
<evidence type="ECO:0000256" key="10">
    <source>
        <dbReference type="ARBA" id="ARBA00023098"/>
    </source>
</evidence>
<keyword evidence="6" id="KW-0812">Transmembrane</keyword>
<evidence type="ECO:0000256" key="2">
    <source>
        <dbReference type="ARBA" id="ARBA00004922"/>
    </source>
</evidence>
<evidence type="ECO:0000256" key="11">
    <source>
        <dbReference type="ARBA" id="ARBA00023136"/>
    </source>
</evidence>
<protein>
    <recommendedName>
        <fullName evidence="13">Hexosyltransferase</fullName>
        <ecNumber evidence="13">2.4.1.-</ecNumber>
    </recommendedName>
</protein>
<dbReference type="InterPro" id="IPR002659">
    <property type="entry name" value="Glyco_trans_31"/>
</dbReference>
<evidence type="ECO:0000256" key="1">
    <source>
        <dbReference type="ARBA" id="ARBA00004323"/>
    </source>
</evidence>
<dbReference type="GO" id="GO:0000139">
    <property type="term" value="C:Golgi membrane"/>
    <property type="evidence" value="ECO:0007669"/>
    <property type="project" value="UniProtKB-SubCell"/>
</dbReference>
<dbReference type="Gene3D" id="3.90.550.50">
    <property type="match status" value="1"/>
</dbReference>
<evidence type="ECO:0000256" key="5">
    <source>
        <dbReference type="ARBA" id="ARBA00022679"/>
    </source>
</evidence>
<comment type="subcellular location">
    <subcellularLocation>
        <location evidence="1 13">Golgi apparatus membrane</location>
        <topology evidence="1 13">Single-pass type II membrane protein</topology>
    </subcellularLocation>
</comment>
<dbReference type="FunFam" id="3.90.550.50:FF:000001">
    <property type="entry name" value="Hexosyltransferase"/>
    <property type="match status" value="1"/>
</dbReference>
<dbReference type="EC" id="2.4.1.-" evidence="13"/>
<dbReference type="PANTHER" id="PTHR11214">
    <property type="entry name" value="BETA-1,3-N-ACETYLGLUCOSAMINYLTRANSFERASE"/>
    <property type="match status" value="1"/>
</dbReference>
<keyword evidence="5" id="KW-0808">Transferase</keyword>
<reference evidence="14" key="2">
    <citation type="submission" date="2025-09" db="UniProtKB">
        <authorList>
            <consortium name="Ensembl"/>
        </authorList>
    </citation>
    <scope>IDENTIFICATION</scope>
</reference>
<dbReference type="GO" id="GO:0030311">
    <property type="term" value="P:poly-N-acetyllactosamine biosynthetic process"/>
    <property type="evidence" value="ECO:0007669"/>
    <property type="project" value="TreeGrafter"/>
</dbReference>
<name>A0A8C6T7D5_9GOBI</name>
<dbReference type="GO" id="GO:0008194">
    <property type="term" value="F:UDP-glycosyltransferase activity"/>
    <property type="evidence" value="ECO:0007669"/>
    <property type="project" value="TreeGrafter"/>
</dbReference>
<dbReference type="AlphaFoldDB" id="A0A8C6T7D5"/>
<keyword evidence="12" id="KW-0325">Glycoprotein</keyword>
<comment type="pathway">
    <text evidence="2">Protein modification; protein glycosylation.</text>
</comment>
<evidence type="ECO:0000313" key="15">
    <source>
        <dbReference type="Proteomes" id="UP000694523"/>
    </source>
</evidence>
<evidence type="ECO:0000256" key="6">
    <source>
        <dbReference type="ARBA" id="ARBA00022692"/>
    </source>
</evidence>
<evidence type="ECO:0000313" key="14">
    <source>
        <dbReference type="Ensembl" id="ENSNMLP00000016086.1"/>
    </source>
</evidence>
<keyword evidence="4 13" id="KW-0328">Glycosyltransferase</keyword>
<dbReference type="GO" id="GO:0006629">
    <property type="term" value="P:lipid metabolic process"/>
    <property type="evidence" value="ECO:0007669"/>
    <property type="project" value="UniProtKB-KW"/>
</dbReference>
<evidence type="ECO:0000256" key="12">
    <source>
        <dbReference type="ARBA" id="ARBA00023180"/>
    </source>
</evidence>
<proteinExistence type="inferred from homology"/>
<organism evidence="14 15">
    <name type="scientific">Neogobius melanostomus</name>
    <name type="common">round goby</name>
    <dbReference type="NCBI Taxonomy" id="47308"/>
    <lineage>
        <taxon>Eukaryota</taxon>
        <taxon>Metazoa</taxon>
        <taxon>Chordata</taxon>
        <taxon>Craniata</taxon>
        <taxon>Vertebrata</taxon>
        <taxon>Euteleostomi</taxon>
        <taxon>Actinopterygii</taxon>
        <taxon>Neopterygii</taxon>
        <taxon>Teleostei</taxon>
        <taxon>Neoteleostei</taxon>
        <taxon>Acanthomorphata</taxon>
        <taxon>Gobiaria</taxon>
        <taxon>Gobiiformes</taxon>
        <taxon>Gobioidei</taxon>
        <taxon>Gobiidae</taxon>
        <taxon>Benthophilinae</taxon>
        <taxon>Neogobiini</taxon>
        <taxon>Neogobius</taxon>
    </lineage>
</organism>
<evidence type="ECO:0000256" key="4">
    <source>
        <dbReference type="ARBA" id="ARBA00022676"/>
    </source>
</evidence>
<evidence type="ECO:0000256" key="3">
    <source>
        <dbReference type="ARBA" id="ARBA00008661"/>
    </source>
</evidence>
<evidence type="ECO:0000256" key="7">
    <source>
        <dbReference type="ARBA" id="ARBA00022968"/>
    </source>
</evidence>
<keyword evidence="9 13" id="KW-0333">Golgi apparatus</keyword>
<dbReference type="GO" id="GO:0016758">
    <property type="term" value="F:hexosyltransferase activity"/>
    <property type="evidence" value="ECO:0007669"/>
    <property type="project" value="InterPro"/>
</dbReference>
<keyword evidence="7" id="KW-0735">Signal-anchor</keyword>
<comment type="similarity">
    <text evidence="3 13">Belongs to the glycosyltransferase 31 family.</text>
</comment>
<evidence type="ECO:0000256" key="8">
    <source>
        <dbReference type="ARBA" id="ARBA00022989"/>
    </source>
</evidence>
<dbReference type="PANTHER" id="PTHR11214:SF23">
    <property type="entry name" value="N-ACETYLLACTOSAMINIDE BETA-1,3-N-ACETYLGLUCOSAMINYLTRANSFERASE 3"/>
    <property type="match status" value="1"/>
</dbReference>
<keyword evidence="8" id="KW-1133">Transmembrane helix</keyword>
<dbReference type="Ensembl" id="ENSNMLT00000018070.1">
    <property type="protein sequence ID" value="ENSNMLP00000016086.1"/>
    <property type="gene ID" value="ENSNMLG00000010648.1"/>
</dbReference>
<keyword evidence="11" id="KW-0472">Membrane</keyword>
<evidence type="ECO:0000256" key="9">
    <source>
        <dbReference type="ARBA" id="ARBA00023034"/>
    </source>
</evidence>
<accession>A0A8C6T7D5</accession>
<sequence length="364" mass="42500">MEGCKGKGRKEEVVHSRLRLGHTGFRKTLFLMGKVESENCDMCDVPESVEHVLMECRKYERQRRILRDRMHELERKKCERNISAANISGFSTLPAHTQDFLYYRHCRHFPYSSQVFLFFVIKSSPGNYERREVLRKTWARERQHNGLWIRRIFISGTAGSGVEKMRLNKLLQVNDILQWDFADSFFNLTHKQILFLEWMERNCPNTRFLLNGDDDVFANTDNMVEYLHGLTDNDGGKHLFIGHLIQYRVPIRSPGNKYFVPVQVHESNSYPPYCGGGGSMAAGFIYDMSKSITLLPIDDVYMGMCLAKAVCDSGLKPESHMWMKTPCFYKEVLVVHRFLPLQMFLMWHRIQNPELDCSSSFKVL</sequence>
<dbReference type="Pfam" id="PF01762">
    <property type="entry name" value="Galactosyl_T"/>
    <property type="match status" value="1"/>
</dbReference>
<keyword evidence="10" id="KW-0443">Lipid metabolism</keyword>
<reference evidence="14" key="1">
    <citation type="submission" date="2025-08" db="UniProtKB">
        <authorList>
            <consortium name="Ensembl"/>
        </authorList>
    </citation>
    <scope>IDENTIFICATION</scope>
</reference>
<dbReference type="Proteomes" id="UP000694523">
    <property type="component" value="Unplaced"/>
</dbReference>
<evidence type="ECO:0000256" key="13">
    <source>
        <dbReference type="RuleBase" id="RU363063"/>
    </source>
</evidence>